<feature type="domain" description="VOC" evidence="3">
    <location>
        <begin position="5"/>
        <end position="133"/>
    </location>
</feature>
<dbReference type="PANTHER" id="PTHR43048">
    <property type="entry name" value="METHYLMALONYL-COA EPIMERASE"/>
    <property type="match status" value="1"/>
</dbReference>
<dbReference type="GO" id="GO:0004493">
    <property type="term" value="F:methylmalonyl-CoA epimerase activity"/>
    <property type="evidence" value="ECO:0007669"/>
    <property type="project" value="TreeGrafter"/>
</dbReference>
<dbReference type="Pfam" id="PF13669">
    <property type="entry name" value="Glyoxalase_4"/>
    <property type="match status" value="1"/>
</dbReference>
<name>A0A6J7HN15_9ZZZZ</name>
<dbReference type="Gene3D" id="3.10.180.10">
    <property type="entry name" value="2,3-Dihydroxybiphenyl 1,2-Dioxygenase, domain 1"/>
    <property type="match status" value="1"/>
</dbReference>
<dbReference type="SUPFAM" id="SSF54593">
    <property type="entry name" value="Glyoxalase/Bleomycin resistance protein/Dihydroxybiphenyl dioxygenase"/>
    <property type="match status" value="1"/>
</dbReference>
<evidence type="ECO:0000259" key="3">
    <source>
        <dbReference type="PROSITE" id="PS51819"/>
    </source>
</evidence>
<organism evidence="4">
    <name type="scientific">freshwater metagenome</name>
    <dbReference type="NCBI Taxonomy" id="449393"/>
    <lineage>
        <taxon>unclassified sequences</taxon>
        <taxon>metagenomes</taxon>
        <taxon>ecological metagenomes</taxon>
    </lineage>
</organism>
<accession>A0A6J7HN15</accession>
<evidence type="ECO:0000313" key="4">
    <source>
        <dbReference type="EMBL" id="CAB4917530.1"/>
    </source>
</evidence>
<proteinExistence type="inferred from homology"/>
<dbReference type="EMBL" id="CAFBMF010000222">
    <property type="protein sequence ID" value="CAB4917530.1"/>
    <property type="molecule type" value="Genomic_DNA"/>
</dbReference>
<dbReference type="InterPro" id="IPR029068">
    <property type="entry name" value="Glyas_Bleomycin-R_OHBP_Dase"/>
</dbReference>
<dbReference type="InterPro" id="IPR017515">
    <property type="entry name" value="MeMalonyl-CoA_epimerase"/>
</dbReference>
<sequence>MILTEIDHIAIAVKDLEAAIDYYKRAFGAEVDHREIVESDGVEEALLKVAESYIQLLTPTRPDSPVAKAIEKRGEGLHHIGYRVADCGAALNAMLAAGATAIDKAPRPGSRGTTVAFIHPKGSFGTLIELVQE</sequence>
<evidence type="ECO:0000256" key="1">
    <source>
        <dbReference type="ARBA" id="ARBA00009308"/>
    </source>
</evidence>
<dbReference type="InterPro" id="IPR051785">
    <property type="entry name" value="MMCE/EMCE_epimerase"/>
</dbReference>
<dbReference type="PROSITE" id="PS51819">
    <property type="entry name" value="VOC"/>
    <property type="match status" value="1"/>
</dbReference>
<dbReference type="AlphaFoldDB" id="A0A6J7HN15"/>
<reference evidence="4" key="1">
    <citation type="submission" date="2020-05" db="EMBL/GenBank/DDBJ databases">
        <authorList>
            <person name="Chiriac C."/>
            <person name="Salcher M."/>
            <person name="Ghai R."/>
            <person name="Kavagutti S V."/>
        </authorList>
    </citation>
    <scope>NUCLEOTIDE SEQUENCE</scope>
</reference>
<dbReference type="CDD" id="cd07249">
    <property type="entry name" value="MMCE"/>
    <property type="match status" value="1"/>
</dbReference>
<dbReference type="GO" id="GO:0046491">
    <property type="term" value="P:L-methylmalonyl-CoA metabolic process"/>
    <property type="evidence" value="ECO:0007669"/>
    <property type="project" value="TreeGrafter"/>
</dbReference>
<dbReference type="InterPro" id="IPR037523">
    <property type="entry name" value="VOC_core"/>
</dbReference>
<evidence type="ECO:0000256" key="2">
    <source>
        <dbReference type="ARBA" id="ARBA00022723"/>
    </source>
</evidence>
<gene>
    <name evidence="4" type="ORF">UFOPK3494_01893</name>
</gene>
<protein>
    <submittedName>
        <fullName evidence="4">Unannotated protein</fullName>
    </submittedName>
</protein>
<dbReference type="NCBIfam" id="TIGR03081">
    <property type="entry name" value="metmalonyl_epim"/>
    <property type="match status" value="1"/>
</dbReference>
<comment type="similarity">
    <text evidence="1">Belongs to the methylmalonyl-CoA epimerase family.</text>
</comment>
<dbReference type="PANTHER" id="PTHR43048:SF3">
    <property type="entry name" value="METHYLMALONYL-COA EPIMERASE, MITOCHONDRIAL"/>
    <property type="match status" value="1"/>
</dbReference>
<keyword evidence="2" id="KW-0479">Metal-binding</keyword>
<dbReference type="GO" id="GO:0046872">
    <property type="term" value="F:metal ion binding"/>
    <property type="evidence" value="ECO:0007669"/>
    <property type="project" value="UniProtKB-KW"/>
</dbReference>